<dbReference type="Proteomes" id="UP000030651">
    <property type="component" value="Unassembled WGS sequence"/>
</dbReference>
<feature type="region of interest" description="Disordered" evidence="1">
    <location>
        <begin position="1"/>
        <end position="172"/>
    </location>
</feature>
<dbReference type="HOGENOM" id="CLU_729781_0_0_1"/>
<dbReference type="AlphaFoldDB" id="W3X908"/>
<protein>
    <submittedName>
        <fullName evidence="2">Uncharacterized protein</fullName>
    </submittedName>
</protein>
<reference evidence="3" key="1">
    <citation type="journal article" date="2015" name="BMC Genomics">
        <title>Genomic and transcriptomic analysis of the endophytic fungus Pestalotiopsis fici reveals its lifestyle and high potential for synthesis of natural products.</title>
        <authorList>
            <person name="Wang X."/>
            <person name="Zhang X."/>
            <person name="Liu L."/>
            <person name="Xiang M."/>
            <person name="Wang W."/>
            <person name="Sun X."/>
            <person name="Che Y."/>
            <person name="Guo L."/>
            <person name="Liu G."/>
            <person name="Guo L."/>
            <person name="Wang C."/>
            <person name="Yin W.B."/>
            <person name="Stadler M."/>
            <person name="Zhang X."/>
            <person name="Liu X."/>
        </authorList>
    </citation>
    <scope>NUCLEOTIDE SEQUENCE [LARGE SCALE GENOMIC DNA]</scope>
    <source>
        <strain evidence="3">W106-1 / CGMCC3.15140</strain>
    </source>
</reference>
<dbReference type="OrthoDB" id="10438273at2759"/>
<feature type="region of interest" description="Disordered" evidence="1">
    <location>
        <begin position="188"/>
        <end position="316"/>
    </location>
</feature>
<dbReference type="EMBL" id="KI912111">
    <property type="protein sequence ID" value="ETS82608.1"/>
    <property type="molecule type" value="Genomic_DNA"/>
</dbReference>
<evidence type="ECO:0000256" key="1">
    <source>
        <dbReference type="SAM" id="MobiDB-lite"/>
    </source>
</evidence>
<feature type="compositionally biased region" description="Basic and acidic residues" evidence="1">
    <location>
        <begin position="119"/>
        <end position="134"/>
    </location>
</feature>
<proteinExistence type="predicted"/>
<dbReference type="KEGG" id="pfy:PFICI_04484"/>
<evidence type="ECO:0000313" key="3">
    <source>
        <dbReference type="Proteomes" id="UP000030651"/>
    </source>
</evidence>
<feature type="compositionally biased region" description="Basic and acidic residues" evidence="1">
    <location>
        <begin position="277"/>
        <end position="304"/>
    </location>
</feature>
<accession>W3X908</accession>
<dbReference type="InParanoid" id="W3X908"/>
<feature type="compositionally biased region" description="Polar residues" evidence="1">
    <location>
        <begin position="1"/>
        <end position="13"/>
    </location>
</feature>
<feature type="compositionally biased region" description="Basic and acidic residues" evidence="1">
    <location>
        <begin position="218"/>
        <end position="230"/>
    </location>
</feature>
<gene>
    <name evidence="2" type="ORF">PFICI_04484</name>
</gene>
<organism evidence="2 3">
    <name type="scientific">Pestalotiopsis fici (strain W106-1 / CGMCC3.15140)</name>
    <dbReference type="NCBI Taxonomy" id="1229662"/>
    <lineage>
        <taxon>Eukaryota</taxon>
        <taxon>Fungi</taxon>
        <taxon>Dikarya</taxon>
        <taxon>Ascomycota</taxon>
        <taxon>Pezizomycotina</taxon>
        <taxon>Sordariomycetes</taxon>
        <taxon>Xylariomycetidae</taxon>
        <taxon>Amphisphaeriales</taxon>
        <taxon>Sporocadaceae</taxon>
        <taxon>Pestalotiopsis</taxon>
    </lineage>
</organism>
<name>W3X908_PESFW</name>
<feature type="compositionally biased region" description="Basic and acidic residues" evidence="1">
    <location>
        <begin position="143"/>
        <end position="172"/>
    </location>
</feature>
<evidence type="ECO:0000313" key="2">
    <source>
        <dbReference type="EMBL" id="ETS82608.1"/>
    </source>
</evidence>
<feature type="region of interest" description="Disordered" evidence="1">
    <location>
        <begin position="360"/>
        <end position="379"/>
    </location>
</feature>
<feature type="compositionally biased region" description="Basic and acidic residues" evidence="1">
    <location>
        <begin position="91"/>
        <end position="111"/>
    </location>
</feature>
<dbReference type="GeneID" id="19269497"/>
<feature type="compositionally biased region" description="Basic and acidic residues" evidence="1">
    <location>
        <begin position="364"/>
        <end position="379"/>
    </location>
</feature>
<keyword evidence="3" id="KW-1185">Reference proteome</keyword>
<feature type="compositionally biased region" description="Pro residues" evidence="1">
    <location>
        <begin position="43"/>
        <end position="59"/>
    </location>
</feature>
<sequence>MPTSTQDHLASPSTPKPAAGCDWDGDKAEPELDDLAYQHAPREPIPTPQVPRTPSPEALPSPLVDQPAIPSVKGSPPQEPAIHEPAPVVDSRLEWHQKHHAEKEKAHDERHRARAQGDTARRELKKKEKSERKARERARRESRKRERQERKSRKSETKEPRKPSVGARLKEKVESELQVLADELTHGIRKILPSSDTPKLPKSQDQQHEGPMPLDPLAHQDDTFTRDKEIVQAAKNADDIAMSLGHDGASDRRPASRILESAPKHSNKKKPQNAADGQDKSAQHDIHSSPVADKYECGHTKDVADGDSSTAHNKGEIIDVQHKSQPVAPGMLKRANCLCGALPPTPSEYAADEPVAVLTPRIDTPGHEDPFPTDPWDKK</sequence>
<dbReference type="RefSeq" id="XP_007831256.1">
    <property type="nucleotide sequence ID" value="XM_007833065.1"/>
</dbReference>